<gene>
    <name evidence="2" type="ORF">DESUT3_10830</name>
</gene>
<sequence>MLPTLSALLLFLAALLHSFSFMCRKLPAGRRPRLYPGSGGARVLLDLTWLLLFLTGAWLALQISTTLGILAAVVYFVVLPFVFQPPMARMMGFASLRAYLETVDRGQ</sequence>
<protein>
    <submittedName>
        <fullName evidence="2">Uncharacterized protein</fullName>
    </submittedName>
</protein>
<evidence type="ECO:0000313" key="3">
    <source>
        <dbReference type="Proteomes" id="UP001319827"/>
    </source>
</evidence>
<keyword evidence="1" id="KW-0812">Transmembrane</keyword>
<dbReference type="Proteomes" id="UP001319827">
    <property type="component" value="Chromosome"/>
</dbReference>
<evidence type="ECO:0000256" key="1">
    <source>
        <dbReference type="SAM" id="Phobius"/>
    </source>
</evidence>
<reference evidence="2 3" key="2">
    <citation type="journal article" date="2021" name="Int. J. Syst. Evol. Microbiol.">
        <title>Isolation and Polyphasic Characterization of Desulfuromonas versatilis sp. Nov., an Electrogenic Bacteria Capable of Versatile Metabolism Isolated from a Graphene Oxide-Reducing Enrichment Culture.</title>
        <authorList>
            <person name="Xie L."/>
            <person name="Yoshida N."/>
            <person name="Ishii S."/>
            <person name="Meng L."/>
        </authorList>
    </citation>
    <scope>NUCLEOTIDE SEQUENCE [LARGE SCALE GENOMIC DNA]</scope>
    <source>
        <strain evidence="2 3">NIT-T3</strain>
    </source>
</reference>
<organism evidence="2 3">
    <name type="scientific">Desulfuromonas versatilis</name>
    <dbReference type="NCBI Taxonomy" id="2802975"/>
    <lineage>
        <taxon>Bacteria</taxon>
        <taxon>Pseudomonadati</taxon>
        <taxon>Thermodesulfobacteriota</taxon>
        <taxon>Desulfuromonadia</taxon>
        <taxon>Desulfuromonadales</taxon>
        <taxon>Desulfuromonadaceae</taxon>
        <taxon>Desulfuromonas</taxon>
    </lineage>
</organism>
<dbReference type="RefSeq" id="WP_221251441.1">
    <property type="nucleotide sequence ID" value="NZ_AP024355.1"/>
</dbReference>
<proteinExistence type="predicted"/>
<keyword evidence="1" id="KW-0472">Membrane</keyword>
<name>A0ABN6DWV9_9BACT</name>
<evidence type="ECO:0000313" key="2">
    <source>
        <dbReference type="EMBL" id="BCR04014.1"/>
    </source>
</evidence>
<accession>A0ABN6DWV9</accession>
<reference evidence="2 3" key="1">
    <citation type="journal article" date="2016" name="C (Basel)">
        <title>Selective Growth of and Electricity Production by Marine Exoelectrogenic Bacteria in Self-Aggregated Hydrogel of Microbially Reduced Graphene Oxide.</title>
        <authorList>
            <person name="Yoshida N."/>
            <person name="Goto Y."/>
            <person name="Miyata Y."/>
        </authorList>
    </citation>
    <scope>NUCLEOTIDE SEQUENCE [LARGE SCALE GENOMIC DNA]</scope>
    <source>
        <strain evidence="2 3">NIT-T3</strain>
    </source>
</reference>
<keyword evidence="1" id="KW-1133">Transmembrane helix</keyword>
<feature type="transmembrane region" description="Helical" evidence="1">
    <location>
        <begin position="49"/>
        <end position="82"/>
    </location>
</feature>
<keyword evidence="3" id="KW-1185">Reference proteome</keyword>
<dbReference type="EMBL" id="AP024355">
    <property type="protein sequence ID" value="BCR04014.1"/>
    <property type="molecule type" value="Genomic_DNA"/>
</dbReference>